<gene>
    <name evidence="2" type="ORF">NDU88_006639</name>
</gene>
<accession>A0AAV7WB55</accession>
<dbReference type="AlphaFoldDB" id="A0AAV7WB55"/>
<proteinExistence type="predicted"/>
<feature type="compositionally biased region" description="Polar residues" evidence="1">
    <location>
        <begin position="57"/>
        <end position="67"/>
    </location>
</feature>
<comment type="caution">
    <text evidence="2">The sequence shown here is derived from an EMBL/GenBank/DDBJ whole genome shotgun (WGS) entry which is preliminary data.</text>
</comment>
<reference evidence="2" key="1">
    <citation type="journal article" date="2022" name="bioRxiv">
        <title>Sequencing and chromosome-scale assembly of the giantPleurodeles waltlgenome.</title>
        <authorList>
            <person name="Brown T."/>
            <person name="Elewa A."/>
            <person name="Iarovenko S."/>
            <person name="Subramanian E."/>
            <person name="Araus A.J."/>
            <person name="Petzold A."/>
            <person name="Susuki M."/>
            <person name="Suzuki K.-i.T."/>
            <person name="Hayashi T."/>
            <person name="Toyoda A."/>
            <person name="Oliveira C."/>
            <person name="Osipova E."/>
            <person name="Leigh N.D."/>
            <person name="Simon A."/>
            <person name="Yun M.H."/>
        </authorList>
    </citation>
    <scope>NUCLEOTIDE SEQUENCE</scope>
    <source>
        <strain evidence="2">20211129_DDA</strain>
        <tissue evidence="2">Liver</tissue>
    </source>
</reference>
<protein>
    <submittedName>
        <fullName evidence="2">Uncharacterized protein</fullName>
    </submittedName>
</protein>
<dbReference type="EMBL" id="JANPWB010000002">
    <property type="protein sequence ID" value="KAJ1211278.1"/>
    <property type="molecule type" value="Genomic_DNA"/>
</dbReference>
<sequence>MPAQSDEGKLLVLRAATSLTEAEVSDGEGARSDQDQDTDPHPSHSDSQGGTPEDFTRVTSQTYEDII</sequence>
<evidence type="ECO:0000256" key="1">
    <source>
        <dbReference type="SAM" id="MobiDB-lite"/>
    </source>
</evidence>
<evidence type="ECO:0000313" key="2">
    <source>
        <dbReference type="EMBL" id="KAJ1211278.1"/>
    </source>
</evidence>
<feature type="region of interest" description="Disordered" evidence="1">
    <location>
        <begin position="19"/>
        <end position="67"/>
    </location>
</feature>
<organism evidence="2 3">
    <name type="scientific">Pleurodeles waltl</name>
    <name type="common">Iberian ribbed newt</name>
    <dbReference type="NCBI Taxonomy" id="8319"/>
    <lineage>
        <taxon>Eukaryota</taxon>
        <taxon>Metazoa</taxon>
        <taxon>Chordata</taxon>
        <taxon>Craniata</taxon>
        <taxon>Vertebrata</taxon>
        <taxon>Euteleostomi</taxon>
        <taxon>Amphibia</taxon>
        <taxon>Batrachia</taxon>
        <taxon>Caudata</taxon>
        <taxon>Salamandroidea</taxon>
        <taxon>Salamandridae</taxon>
        <taxon>Pleurodelinae</taxon>
        <taxon>Pleurodeles</taxon>
    </lineage>
</organism>
<keyword evidence="3" id="KW-1185">Reference proteome</keyword>
<feature type="compositionally biased region" description="Basic and acidic residues" evidence="1">
    <location>
        <begin position="28"/>
        <end position="44"/>
    </location>
</feature>
<evidence type="ECO:0000313" key="3">
    <source>
        <dbReference type="Proteomes" id="UP001066276"/>
    </source>
</evidence>
<dbReference type="Proteomes" id="UP001066276">
    <property type="component" value="Chromosome 1_2"/>
</dbReference>
<name>A0AAV7WB55_PLEWA</name>